<dbReference type="Proteomes" id="UP000323824">
    <property type="component" value="Chromosome"/>
</dbReference>
<organism evidence="9 10">
    <name type="scientific">Thiospirochaeta perfilievii</name>
    <dbReference type="NCBI Taxonomy" id="252967"/>
    <lineage>
        <taxon>Bacteria</taxon>
        <taxon>Pseudomonadati</taxon>
        <taxon>Spirochaetota</taxon>
        <taxon>Spirochaetia</taxon>
        <taxon>Spirochaetales</taxon>
        <taxon>Spirochaetaceae</taxon>
        <taxon>Thiospirochaeta</taxon>
    </lineage>
</organism>
<reference evidence="9 10" key="1">
    <citation type="submission" date="2019-02" db="EMBL/GenBank/DDBJ databases">
        <authorList>
            <person name="Fomenkov A."/>
            <person name="Dubinina G."/>
            <person name="Grabovich M."/>
            <person name="Vincze T."/>
            <person name="Roberts R.J."/>
        </authorList>
    </citation>
    <scope>NUCLEOTIDE SEQUENCE [LARGE SCALE GENOMIC DNA]</scope>
    <source>
        <strain evidence="9 10">P</strain>
    </source>
</reference>
<comment type="similarity">
    <text evidence="2">Belongs to the type II topoisomerase GyrA/ParC subunit family.</text>
</comment>
<evidence type="ECO:0000259" key="8">
    <source>
        <dbReference type="PROSITE" id="PS52040"/>
    </source>
</evidence>
<dbReference type="InterPro" id="IPR013760">
    <property type="entry name" value="Topo_IIA-like_dom_sf"/>
</dbReference>
<evidence type="ECO:0000313" key="10">
    <source>
        <dbReference type="Proteomes" id="UP000323824"/>
    </source>
</evidence>
<dbReference type="InterPro" id="IPR002205">
    <property type="entry name" value="Topo_IIA_dom_A"/>
</dbReference>
<dbReference type="OrthoDB" id="9806486at2"/>
<dbReference type="InterPro" id="IPR013758">
    <property type="entry name" value="Topo_IIA_A/C_ab"/>
</dbReference>
<dbReference type="SMART" id="SM00434">
    <property type="entry name" value="TOP4c"/>
    <property type="match status" value="1"/>
</dbReference>
<sequence length="639" mass="73018">MAYVQKLFDKNFLEYASYVVKDRAIPHLDDGLKPVQRRIIHSLIEKDDGKFHKVANIIGHTMQYHPHGDSSIGGALVTLANKDLLIDKQGNFGNNFTGDPASAARYIECRLTPFAKEIFYNPELTQYEDSYDGRRKEPITFPCKIPLAIIQGVEGIAVGMSTKILPHNLLEVLEAEKKCLRGEDFQLFPDFPTGGLIDVTNYDDGLGKVLVRAKLDVSDPKKITITEIPFGSTTESLMDSIENAAKKNKIKIGAINDFTTDEVEIEIKLPRGVHSNDVVDALYAFTDCEMSISVNLLLINEARPVIMNLTQVVQYHANKLVSILRAELENEKRNLQDKLHARTLEQIFIEERIYKLIEEQKSRVGVITAVQEGFIPFMSKIKREITEDDIERLLKIPIRRISLYDINKVKKEMKEIKDRIKEINFHLDNIVDYAVSFIDSILSKKENDFERQSKIVSFNKTDVREAAVRNLKLRYDSDSGYLGFGVTTGNIIADVSEYDRVLIIKKDTHYFVTNVQEKNFIGKGILYVGLADTETMEKVIFNILYKNEQNCVYLKRCRIEKFILEKEYDHLIPEGCSFLKLSIKEDISVSVDFKQKKLLRIAEDLYEVDSYLVKGVKAKGVRLSPKEFSSAKFIKSKRS</sequence>
<dbReference type="Pfam" id="PF00521">
    <property type="entry name" value="DNA_topoisoIV"/>
    <property type="match status" value="1"/>
</dbReference>
<protein>
    <submittedName>
        <fullName evidence="9">DNA topoisomerase IV subunit A</fullName>
    </submittedName>
</protein>
<dbReference type="AlphaFoldDB" id="A0A5C1QBW7"/>
<keyword evidence="5 6" id="KW-0413">Isomerase</keyword>
<evidence type="ECO:0000256" key="2">
    <source>
        <dbReference type="ARBA" id="ARBA00008263"/>
    </source>
</evidence>
<keyword evidence="7" id="KW-0175">Coiled coil</keyword>
<feature type="active site" description="O-(5'-phospho-DNA)-tyrosine intermediate" evidence="6">
    <location>
        <position position="106"/>
    </location>
</feature>
<evidence type="ECO:0000256" key="7">
    <source>
        <dbReference type="SAM" id="Coils"/>
    </source>
</evidence>
<dbReference type="Gene3D" id="1.10.268.10">
    <property type="entry name" value="Topoisomerase, domain 3"/>
    <property type="match status" value="1"/>
</dbReference>
<proteinExistence type="inferred from homology"/>
<dbReference type="PANTHER" id="PTHR43493:SF5">
    <property type="entry name" value="DNA GYRASE SUBUNIT A, CHLOROPLASTIC_MITOCHONDRIAL"/>
    <property type="match status" value="1"/>
</dbReference>
<dbReference type="GO" id="GO:0005524">
    <property type="term" value="F:ATP binding"/>
    <property type="evidence" value="ECO:0007669"/>
    <property type="project" value="InterPro"/>
</dbReference>
<gene>
    <name evidence="9" type="ORF">EW093_12915</name>
</gene>
<dbReference type="Gene3D" id="3.30.1360.40">
    <property type="match status" value="1"/>
</dbReference>
<dbReference type="NCBIfam" id="NF007209">
    <property type="entry name" value="PRK09631.1"/>
    <property type="match status" value="1"/>
</dbReference>
<evidence type="ECO:0000256" key="1">
    <source>
        <dbReference type="ARBA" id="ARBA00000185"/>
    </source>
</evidence>
<name>A0A5C1QBW7_9SPIO</name>
<comment type="catalytic activity">
    <reaction evidence="1 6">
        <text>ATP-dependent breakage, passage and rejoining of double-stranded DNA.</text>
        <dbReference type="EC" id="5.6.2.2"/>
    </reaction>
</comment>
<reference evidence="9 10" key="2">
    <citation type="submission" date="2019-09" db="EMBL/GenBank/DDBJ databases">
        <title>Complete Genome Sequence and Methylome Analysis of free living Spirochaetas.</title>
        <authorList>
            <person name="Leshcheva N."/>
            <person name="Mikheeva N."/>
        </authorList>
    </citation>
    <scope>NUCLEOTIDE SEQUENCE [LARGE SCALE GENOMIC DNA]</scope>
    <source>
        <strain evidence="9 10">P</strain>
    </source>
</reference>
<keyword evidence="4 6" id="KW-0238">DNA-binding</keyword>
<evidence type="ECO:0000256" key="5">
    <source>
        <dbReference type="ARBA" id="ARBA00023235"/>
    </source>
</evidence>
<keyword evidence="10" id="KW-1185">Reference proteome</keyword>
<accession>A0A5C1QBW7</accession>
<feature type="domain" description="Topo IIA-type catalytic" evidence="8">
    <location>
        <begin position="25"/>
        <end position="471"/>
    </location>
</feature>
<keyword evidence="3 6" id="KW-0799">Topoisomerase</keyword>
<evidence type="ECO:0000256" key="3">
    <source>
        <dbReference type="ARBA" id="ARBA00023029"/>
    </source>
</evidence>
<dbReference type="PANTHER" id="PTHR43493">
    <property type="entry name" value="DNA GYRASE/TOPOISOMERASE SUBUNIT A"/>
    <property type="match status" value="1"/>
</dbReference>
<dbReference type="GO" id="GO:0003677">
    <property type="term" value="F:DNA binding"/>
    <property type="evidence" value="ECO:0007669"/>
    <property type="project" value="UniProtKB-UniRule"/>
</dbReference>
<dbReference type="GO" id="GO:0005737">
    <property type="term" value="C:cytoplasm"/>
    <property type="evidence" value="ECO:0007669"/>
    <property type="project" value="TreeGrafter"/>
</dbReference>
<dbReference type="GO" id="GO:0009330">
    <property type="term" value="C:DNA topoisomerase type II (double strand cut, ATP-hydrolyzing) complex"/>
    <property type="evidence" value="ECO:0007669"/>
    <property type="project" value="TreeGrafter"/>
</dbReference>
<dbReference type="KEGG" id="sper:EW093_12915"/>
<dbReference type="RefSeq" id="WP_149568811.1">
    <property type="nucleotide sequence ID" value="NZ_CP035807.1"/>
</dbReference>
<evidence type="ECO:0000313" key="9">
    <source>
        <dbReference type="EMBL" id="QEN05575.1"/>
    </source>
</evidence>
<dbReference type="GO" id="GO:0006265">
    <property type="term" value="P:DNA topological change"/>
    <property type="evidence" value="ECO:0007669"/>
    <property type="project" value="UniProtKB-UniRule"/>
</dbReference>
<evidence type="ECO:0000256" key="6">
    <source>
        <dbReference type="PROSITE-ProRule" id="PRU01384"/>
    </source>
</evidence>
<dbReference type="InterPro" id="IPR013757">
    <property type="entry name" value="Topo_IIA_A_a_sf"/>
</dbReference>
<evidence type="ECO:0000256" key="4">
    <source>
        <dbReference type="ARBA" id="ARBA00023125"/>
    </source>
</evidence>
<feature type="coiled-coil region" evidence="7">
    <location>
        <begin position="318"/>
        <end position="345"/>
    </location>
</feature>
<dbReference type="PROSITE" id="PS52040">
    <property type="entry name" value="TOPO_IIA"/>
    <property type="match status" value="1"/>
</dbReference>
<dbReference type="SUPFAM" id="SSF56719">
    <property type="entry name" value="Type II DNA topoisomerase"/>
    <property type="match status" value="1"/>
</dbReference>
<dbReference type="InterPro" id="IPR050220">
    <property type="entry name" value="Type_II_DNA_Topoisomerases"/>
</dbReference>
<dbReference type="GO" id="GO:0003918">
    <property type="term" value="F:DNA topoisomerase type II (double strand cut, ATP-hydrolyzing) activity"/>
    <property type="evidence" value="ECO:0007669"/>
    <property type="project" value="UniProtKB-EC"/>
</dbReference>
<dbReference type="EMBL" id="CP035807">
    <property type="protein sequence ID" value="QEN05575.1"/>
    <property type="molecule type" value="Genomic_DNA"/>
</dbReference>
<dbReference type="Gene3D" id="3.90.199.10">
    <property type="entry name" value="Topoisomerase II, domain 5"/>
    <property type="match status" value="1"/>
</dbReference>